<dbReference type="GO" id="GO:0003677">
    <property type="term" value="F:DNA binding"/>
    <property type="evidence" value="ECO:0007669"/>
    <property type="project" value="UniProtKB-KW"/>
</dbReference>
<sequence>MIRRDQDHREYHHFDQEKRKKKPPVVRAYRLQHKANVGKVARVAAVLPEYQKAAKIIQANQMQAFVQDGAGFWSRRDPGEFETKLSERYKRSVQNQVVAGLDSWLELSKQEIRQIIAHSELPDETKADLWWLNACNAHYAKEATVPVWIYPDDVRTGSGERRSAPPETLSLLRAIMKHVRRHRVHVPQLWRSRTMALDGTVAQVTPTQGSMYELWVRVSTLDAGHPVWIPLKKNQFFNDAPGELSNFAQVTVSRDGALKVTLVKRSNRAAPVLIGEDISLDWGLNSMFASDLGDQLGRQFYPWLRKVDVQLTKLTVELQRRGIKPKTNARYRKFNQRIREYVRNEVGRILNRLVKRYGIKSITVETLDFRNGDLSKKMNRILIRAGRAAVKERLKSMSETQGIEIHEVNPAHTSRECSGCWFVSKQNRKGPHFVCGFCHKRLNADTNGSRTISMRRSHGLQYPYASRQTVLQRLDARFEARWGLKPGEAEKLRLAKERRKTTPCHSRANLSLEHPGIGNEISSMPLLLADKHQ</sequence>
<dbReference type="eggNOG" id="COG0675">
    <property type="taxonomic scope" value="Bacteria"/>
</dbReference>
<comment type="caution">
    <text evidence="4">The sequence shown here is derived from an EMBL/GenBank/DDBJ whole genome shotgun (WGS) entry which is preliminary data.</text>
</comment>
<keyword evidence="1 4" id="KW-0238">DNA-binding</keyword>
<gene>
    <name evidence="4" type="ORF">FEAC_14710</name>
</gene>
<dbReference type="GeneID" id="78372658"/>
<dbReference type="Proteomes" id="UP000032336">
    <property type="component" value="Unassembled WGS sequence"/>
</dbReference>
<feature type="region of interest" description="Disordered" evidence="2">
    <location>
        <begin position="1"/>
        <end position="23"/>
    </location>
</feature>
<protein>
    <submittedName>
        <fullName evidence="4">Putative transposase DNA-binding domain protein</fullName>
    </submittedName>
</protein>
<dbReference type="OrthoDB" id="501880at2"/>
<dbReference type="Pfam" id="PF07282">
    <property type="entry name" value="Cas12f1-like_TNB"/>
    <property type="match status" value="1"/>
</dbReference>
<dbReference type="AlphaFoldDB" id="A0A0D8FU71"/>
<feature type="domain" description="Cas12f1-like TNB" evidence="3">
    <location>
        <begin position="391"/>
        <end position="452"/>
    </location>
</feature>
<evidence type="ECO:0000313" key="5">
    <source>
        <dbReference type="Proteomes" id="UP000032336"/>
    </source>
</evidence>
<proteinExistence type="predicted"/>
<accession>A0A0D8FU71</accession>
<evidence type="ECO:0000256" key="1">
    <source>
        <dbReference type="ARBA" id="ARBA00023125"/>
    </source>
</evidence>
<dbReference type="InterPro" id="IPR010095">
    <property type="entry name" value="Cas12f1-like_TNB"/>
</dbReference>
<dbReference type="STRING" id="1121877.FEAC_14710"/>
<keyword evidence="5" id="KW-1185">Reference proteome</keyword>
<dbReference type="RefSeq" id="WP_035391367.1">
    <property type="nucleotide sequence ID" value="NZ_JQKF01000044.1"/>
</dbReference>
<evidence type="ECO:0000259" key="3">
    <source>
        <dbReference type="Pfam" id="PF07282"/>
    </source>
</evidence>
<evidence type="ECO:0000313" key="4">
    <source>
        <dbReference type="EMBL" id="KJE76823.1"/>
    </source>
</evidence>
<dbReference type="EMBL" id="JXUW01000011">
    <property type="protein sequence ID" value="KJE76823.1"/>
    <property type="molecule type" value="Genomic_DNA"/>
</dbReference>
<evidence type="ECO:0000256" key="2">
    <source>
        <dbReference type="SAM" id="MobiDB-lite"/>
    </source>
</evidence>
<reference evidence="4 5" key="1">
    <citation type="submission" date="2015-01" db="EMBL/GenBank/DDBJ databases">
        <title>Draft genome of the acidophilic iron oxidizer Ferrimicrobium acidiphilum strain T23.</title>
        <authorList>
            <person name="Poehlein A."/>
            <person name="Eisen S."/>
            <person name="Schloemann M."/>
            <person name="Johnson B.D."/>
            <person name="Daniel R."/>
            <person name="Muehling M."/>
        </authorList>
    </citation>
    <scope>NUCLEOTIDE SEQUENCE [LARGE SCALE GENOMIC DNA]</scope>
    <source>
        <strain evidence="4 5">T23</strain>
    </source>
</reference>
<organism evidence="4 5">
    <name type="scientific">Ferrimicrobium acidiphilum DSM 19497</name>
    <dbReference type="NCBI Taxonomy" id="1121877"/>
    <lineage>
        <taxon>Bacteria</taxon>
        <taxon>Bacillati</taxon>
        <taxon>Actinomycetota</taxon>
        <taxon>Acidimicrobiia</taxon>
        <taxon>Acidimicrobiales</taxon>
        <taxon>Acidimicrobiaceae</taxon>
        <taxon>Ferrimicrobium</taxon>
    </lineage>
</organism>
<feature type="compositionally biased region" description="Basic and acidic residues" evidence="2">
    <location>
        <begin position="1"/>
        <end position="18"/>
    </location>
</feature>
<name>A0A0D8FU71_9ACTN</name>